<keyword evidence="1" id="KW-0378">Hydrolase</keyword>
<evidence type="ECO:0000313" key="1">
    <source>
        <dbReference type="EMBL" id="KAI0086768.1"/>
    </source>
</evidence>
<gene>
    <name evidence="1" type="ORF">BDY19DRAFT_907957</name>
</gene>
<sequence length="485" mass="56672">MTSFLQVKGTKIVDEDDKEAILRGAGLGGWMTMENFITDAPEGYPACEVHIREALAQTIGKQKSQFFFDKFLDYFFVRDDAVFFKSLGLNCIRIAISYRHFEDDMNPKVLKTEGFRHLDRVVRLCAEQGIYTILDMHTAPGGQNGGWHSDHGAHIAGFWIHKDYQDRLVWLWTEVAKHYKDEKWIAGYNPMNEPADPKHSGLVQFYDRVHAAIRSVDPHHILFWDGNTFSTDFSGFPDDAGTRWTNSAFAIHDYSIYGFPKSPELYERTDEQRRRMARSYKKKREWMDERGLCVWNGEWGPVYARKQYDGETTDEINGRRYNVLKDQLELYDKDRLSWSIWLYKDIGFQGMVHVNPSTPYIKLFWDSGFLQKKYRLAVDSWGADDKAVKYAYDPIVELIKQAVPDENNRRLYPFPLWTLEGRVERIARNILVAEYLVKEWAEHFIGKTEEELDELAKSFLFENCLKRDGLNKVLTEYHTAHGSTV</sequence>
<keyword evidence="2" id="KW-1185">Reference proteome</keyword>
<reference evidence="1" key="1">
    <citation type="journal article" date="2021" name="Environ. Microbiol.">
        <title>Gene family expansions and transcriptome signatures uncover fungal adaptations to wood decay.</title>
        <authorList>
            <person name="Hage H."/>
            <person name="Miyauchi S."/>
            <person name="Viragh M."/>
            <person name="Drula E."/>
            <person name="Min B."/>
            <person name="Chaduli D."/>
            <person name="Navarro D."/>
            <person name="Favel A."/>
            <person name="Norest M."/>
            <person name="Lesage-Meessen L."/>
            <person name="Balint B."/>
            <person name="Merenyi Z."/>
            <person name="de Eugenio L."/>
            <person name="Morin E."/>
            <person name="Martinez A.T."/>
            <person name="Baldrian P."/>
            <person name="Stursova M."/>
            <person name="Martinez M.J."/>
            <person name="Novotny C."/>
            <person name="Magnuson J.K."/>
            <person name="Spatafora J.W."/>
            <person name="Maurice S."/>
            <person name="Pangilinan J."/>
            <person name="Andreopoulos W."/>
            <person name="LaButti K."/>
            <person name="Hundley H."/>
            <person name="Na H."/>
            <person name="Kuo A."/>
            <person name="Barry K."/>
            <person name="Lipzen A."/>
            <person name="Henrissat B."/>
            <person name="Riley R."/>
            <person name="Ahrendt S."/>
            <person name="Nagy L.G."/>
            <person name="Grigoriev I.V."/>
            <person name="Martin F."/>
            <person name="Rosso M.N."/>
        </authorList>
    </citation>
    <scope>NUCLEOTIDE SEQUENCE</scope>
    <source>
        <strain evidence="1">CBS 384.51</strain>
    </source>
</reference>
<proteinExistence type="predicted"/>
<protein>
    <submittedName>
        <fullName evidence="1">Glycoside hydrolase</fullName>
    </submittedName>
</protein>
<accession>A0ACB8TXS5</accession>
<dbReference type="Proteomes" id="UP001055072">
    <property type="component" value="Unassembled WGS sequence"/>
</dbReference>
<dbReference type="EMBL" id="MU274921">
    <property type="protein sequence ID" value="KAI0086768.1"/>
    <property type="molecule type" value="Genomic_DNA"/>
</dbReference>
<evidence type="ECO:0000313" key="2">
    <source>
        <dbReference type="Proteomes" id="UP001055072"/>
    </source>
</evidence>
<name>A0ACB8TXS5_9APHY</name>
<comment type="caution">
    <text evidence="1">The sequence shown here is derived from an EMBL/GenBank/DDBJ whole genome shotgun (WGS) entry which is preliminary data.</text>
</comment>
<organism evidence="1 2">
    <name type="scientific">Irpex rosettiformis</name>
    <dbReference type="NCBI Taxonomy" id="378272"/>
    <lineage>
        <taxon>Eukaryota</taxon>
        <taxon>Fungi</taxon>
        <taxon>Dikarya</taxon>
        <taxon>Basidiomycota</taxon>
        <taxon>Agaricomycotina</taxon>
        <taxon>Agaricomycetes</taxon>
        <taxon>Polyporales</taxon>
        <taxon>Irpicaceae</taxon>
        <taxon>Irpex</taxon>
    </lineage>
</organism>